<name>A0A1J4KXA1_9EUKA</name>
<organism evidence="1 2">
    <name type="scientific">Tritrichomonas foetus</name>
    <dbReference type="NCBI Taxonomy" id="1144522"/>
    <lineage>
        <taxon>Eukaryota</taxon>
        <taxon>Metamonada</taxon>
        <taxon>Parabasalia</taxon>
        <taxon>Tritrichomonadida</taxon>
        <taxon>Tritrichomonadidae</taxon>
        <taxon>Tritrichomonas</taxon>
    </lineage>
</organism>
<proteinExistence type="predicted"/>
<reference evidence="1" key="1">
    <citation type="submission" date="2016-10" db="EMBL/GenBank/DDBJ databases">
        <authorList>
            <person name="Benchimol M."/>
            <person name="Almeida L.G."/>
            <person name="Vasconcelos A.T."/>
            <person name="Perreira-Neves A."/>
            <person name="Rosa I.A."/>
            <person name="Tasca T."/>
            <person name="Bogo M.R."/>
            <person name="de Souza W."/>
        </authorList>
    </citation>
    <scope>NUCLEOTIDE SEQUENCE [LARGE SCALE GENOMIC DNA]</scope>
    <source>
        <strain evidence="1">K</strain>
    </source>
</reference>
<protein>
    <submittedName>
        <fullName evidence="1">Uncharacterized protein</fullName>
    </submittedName>
</protein>
<dbReference type="Proteomes" id="UP000179807">
    <property type="component" value="Unassembled WGS sequence"/>
</dbReference>
<dbReference type="EMBL" id="MLAK01000217">
    <property type="protein sequence ID" value="OHT15512.1"/>
    <property type="molecule type" value="Genomic_DNA"/>
</dbReference>
<evidence type="ECO:0000313" key="1">
    <source>
        <dbReference type="EMBL" id="OHT15512.1"/>
    </source>
</evidence>
<dbReference type="GeneID" id="94825637"/>
<evidence type="ECO:0000313" key="2">
    <source>
        <dbReference type="Proteomes" id="UP000179807"/>
    </source>
</evidence>
<keyword evidence="2" id="KW-1185">Reference proteome</keyword>
<dbReference type="AlphaFoldDB" id="A0A1J4KXA1"/>
<gene>
    <name evidence="1" type="ORF">TRFO_02832</name>
</gene>
<accession>A0A1J4KXA1</accession>
<dbReference type="OrthoDB" id="10390555at2759"/>
<dbReference type="VEuPathDB" id="TrichDB:TRFO_02832"/>
<sequence>MYRDNKPNWRKRVLDRLDEMRNDFVSNIPPEELEQMYKIAEKYDPESSNYGNQAEELEKPIVDIPKQTLPTKKLLSASCSYIQKMPTTDVPFHLQIVVPGTSGTAAADPQQSYEVAVWERSLLQIFCETGAGLVFFEFCNGSSPLIIDIFAAPTDETTPLYWKSALEDETNSDVHDKIISLHSRTMKGVFPANRPYIAVTFDEGGGLGKIWEGGQEEPRQLAIEVVAGMWASSDEVPPEDMEGLIQAYKGWPK</sequence>
<dbReference type="RefSeq" id="XP_068368648.1">
    <property type="nucleotide sequence ID" value="XM_068490933.1"/>
</dbReference>
<comment type="caution">
    <text evidence="1">The sequence shown here is derived from an EMBL/GenBank/DDBJ whole genome shotgun (WGS) entry which is preliminary data.</text>
</comment>